<organism evidence="3 4">
    <name type="scientific">Dufourea novaeangliae</name>
    <name type="common">Sweat bee</name>
    <dbReference type="NCBI Taxonomy" id="178035"/>
    <lineage>
        <taxon>Eukaryota</taxon>
        <taxon>Metazoa</taxon>
        <taxon>Ecdysozoa</taxon>
        <taxon>Arthropoda</taxon>
        <taxon>Hexapoda</taxon>
        <taxon>Insecta</taxon>
        <taxon>Pterygota</taxon>
        <taxon>Neoptera</taxon>
        <taxon>Endopterygota</taxon>
        <taxon>Hymenoptera</taxon>
        <taxon>Apocrita</taxon>
        <taxon>Aculeata</taxon>
        <taxon>Apoidea</taxon>
        <taxon>Anthophila</taxon>
        <taxon>Halictidae</taxon>
        <taxon>Rophitinae</taxon>
        <taxon>Dufourea</taxon>
    </lineage>
</organism>
<dbReference type="EMBL" id="KQ434916">
    <property type="protein sequence ID" value="KZC11441.1"/>
    <property type="molecule type" value="Genomic_DNA"/>
</dbReference>
<sequence length="249" mass="29137">MRGEIEWAKEEIRKSEENWEKEREEMMGKLEQLELEEKIKELAKGRRDRKESGWVVGVDERVQVMEKKWEMKEREERRSNIIIKNIMGVAGDIQNEVEEIIKVTAEGVKIGAIKRVRRENEGGKGMVISILDNIEQKRRIMEGRRKLEGRVERIEDDLTWKERKMQWELKRIASVERGRRKRVCVGYDKIQIEGTWRGWNEDEEGVIPGVSMSDDSVDGDVGRTEGMGKNRSKATKNILVEDPASNEEK</sequence>
<reference evidence="3 4" key="1">
    <citation type="submission" date="2015-07" db="EMBL/GenBank/DDBJ databases">
        <title>The genome of Dufourea novaeangliae.</title>
        <authorList>
            <person name="Pan H."/>
            <person name="Kapheim K."/>
        </authorList>
    </citation>
    <scope>NUCLEOTIDE SEQUENCE [LARGE SCALE GENOMIC DNA]</scope>
    <source>
        <strain evidence="3">0120121106</strain>
        <tissue evidence="3">Whole body</tissue>
    </source>
</reference>
<feature type="coiled-coil region" evidence="1">
    <location>
        <begin position="5"/>
        <end position="36"/>
    </location>
</feature>
<protein>
    <submittedName>
        <fullName evidence="3">Uncharacterized protein</fullName>
    </submittedName>
</protein>
<accession>A0A154PHV3</accession>
<keyword evidence="1" id="KW-0175">Coiled coil</keyword>
<dbReference type="Proteomes" id="UP000076502">
    <property type="component" value="Unassembled WGS sequence"/>
</dbReference>
<evidence type="ECO:0000313" key="3">
    <source>
        <dbReference type="EMBL" id="KZC11441.1"/>
    </source>
</evidence>
<evidence type="ECO:0000313" key="4">
    <source>
        <dbReference type="Proteomes" id="UP000076502"/>
    </source>
</evidence>
<evidence type="ECO:0000256" key="1">
    <source>
        <dbReference type="SAM" id="Coils"/>
    </source>
</evidence>
<proteinExistence type="predicted"/>
<keyword evidence="4" id="KW-1185">Reference proteome</keyword>
<name>A0A154PHV3_DUFNO</name>
<feature type="region of interest" description="Disordered" evidence="2">
    <location>
        <begin position="208"/>
        <end position="249"/>
    </location>
</feature>
<gene>
    <name evidence="3" type="ORF">WN55_03030</name>
</gene>
<dbReference type="AlphaFoldDB" id="A0A154PHV3"/>
<evidence type="ECO:0000256" key="2">
    <source>
        <dbReference type="SAM" id="MobiDB-lite"/>
    </source>
</evidence>